<evidence type="ECO:0000256" key="6">
    <source>
        <dbReference type="ARBA" id="ARBA00023136"/>
    </source>
</evidence>
<keyword evidence="5 8" id="KW-1133">Transmembrane helix</keyword>
<dbReference type="EMBL" id="SKFH01000039">
    <property type="protein sequence ID" value="TCZ67079.1"/>
    <property type="molecule type" value="Genomic_DNA"/>
</dbReference>
<dbReference type="GO" id="GO:0005886">
    <property type="term" value="C:plasma membrane"/>
    <property type="evidence" value="ECO:0007669"/>
    <property type="project" value="UniProtKB-SubCell"/>
</dbReference>
<organism evidence="9 10">
    <name type="scientific">Flaviaesturariibacter aridisoli</name>
    <dbReference type="NCBI Taxonomy" id="2545761"/>
    <lineage>
        <taxon>Bacteria</taxon>
        <taxon>Pseudomonadati</taxon>
        <taxon>Bacteroidota</taxon>
        <taxon>Chitinophagia</taxon>
        <taxon>Chitinophagales</taxon>
        <taxon>Chitinophagaceae</taxon>
        <taxon>Flaviaestuariibacter</taxon>
    </lineage>
</organism>
<feature type="transmembrane region" description="Helical" evidence="8">
    <location>
        <begin position="295"/>
        <end position="326"/>
    </location>
</feature>
<feature type="transmembrane region" description="Helical" evidence="8">
    <location>
        <begin position="370"/>
        <end position="389"/>
    </location>
</feature>
<reference evidence="9 10" key="1">
    <citation type="submission" date="2019-03" db="EMBL/GenBank/DDBJ databases">
        <authorList>
            <person name="Kim M.K.M."/>
        </authorList>
    </citation>
    <scope>NUCLEOTIDE SEQUENCE [LARGE SCALE GENOMIC DNA]</scope>
    <source>
        <strain evidence="9 10">17J68-15</strain>
    </source>
</reference>
<accession>A0A4R4DX46</accession>
<feature type="transmembrane region" description="Helical" evidence="8">
    <location>
        <begin position="338"/>
        <end position="358"/>
    </location>
</feature>
<protein>
    <submittedName>
        <fullName evidence="9">DUF2029 domain-containing protein</fullName>
    </submittedName>
</protein>
<evidence type="ECO:0000313" key="10">
    <source>
        <dbReference type="Proteomes" id="UP000295164"/>
    </source>
</evidence>
<dbReference type="AlphaFoldDB" id="A0A4R4DX46"/>
<feature type="transmembrane region" description="Helical" evidence="8">
    <location>
        <begin position="190"/>
        <end position="208"/>
    </location>
</feature>
<evidence type="ECO:0000256" key="4">
    <source>
        <dbReference type="ARBA" id="ARBA00022692"/>
    </source>
</evidence>
<evidence type="ECO:0000313" key="9">
    <source>
        <dbReference type="EMBL" id="TCZ67079.1"/>
    </source>
</evidence>
<feature type="transmembrane region" description="Helical" evidence="8">
    <location>
        <begin position="264"/>
        <end position="283"/>
    </location>
</feature>
<keyword evidence="3" id="KW-0808">Transferase</keyword>
<keyword evidence="10" id="KW-1185">Reference proteome</keyword>
<comment type="similarity">
    <text evidence="7">Belongs to the glycosyltransferase 87 family.</text>
</comment>
<name>A0A4R4DX46_9BACT</name>
<dbReference type="OrthoDB" id="1070018at2"/>
<evidence type="ECO:0000256" key="7">
    <source>
        <dbReference type="ARBA" id="ARBA00024033"/>
    </source>
</evidence>
<sequence length="402" mass="45372">MNFLYREVRLGKYRVAVATLLWFGLALIATLAQIGRHSYKNYDIFKGVFWHMRAGTNLFAEYPAEYTDTNHYGPSFAPLIAPFAVLPDWLGVALWCLANAALLWWAVKKLPLPERSRLLILAIGAIEMMTATHNVQFNTMLTAFLVLAYVGVEKEKDFWATLPIAFGFLIKLYGIGALLFFVFSKHKGKFVLSFLFWCVVLFALPMLLSSPQFVLQSYHDWYTSLMAKNAQNVDFIASEGYQDISVMGMIRRTVYHLTGARGEIIPNLAVLAPAALCILLPLLRFSQYKYKAFRLSYLAIVLISVVIFSSSAESSTYVIAIIGVGIWYVLNRRDGGKWVLGLLIAVFLLTELSATDLFPQVIRKDVVRAYSLKCLPVFIVWCWLIAQAARKNFSATHNLEAA</sequence>
<feature type="transmembrane region" description="Helical" evidence="8">
    <location>
        <begin position="89"/>
        <end position="107"/>
    </location>
</feature>
<keyword evidence="2" id="KW-1003">Cell membrane</keyword>
<evidence type="ECO:0000256" key="5">
    <source>
        <dbReference type="ARBA" id="ARBA00022989"/>
    </source>
</evidence>
<dbReference type="Proteomes" id="UP000295164">
    <property type="component" value="Unassembled WGS sequence"/>
</dbReference>
<comment type="subcellular location">
    <subcellularLocation>
        <location evidence="1">Cell membrane</location>
        <topology evidence="1">Multi-pass membrane protein</topology>
    </subcellularLocation>
</comment>
<feature type="transmembrane region" description="Helical" evidence="8">
    <location>
        <begin position="158"/>
        <end position="183"/>
    </location>
</feature>
<keyword evidence="6 8" id="KW-0472">Membrane</keyword>
<gene>
    <name evidence="9" type="ORF">E0486_16200</name>
</gene>
<feature type="transmembrane region" description="Helical" evidence="8">
    <location>
        <begin position="119"/>
        <end position="152"/>
    </location>
</feature>
<evidence type="ECO:0000256" key="2">
    <source>
        <dbReference type="ARBA" id="ARBA00022475"/>
    </source>
</evidence>
<evidence type="ECO:0000256" key="3">
    <source>
        <dbReference type="ARBA" id="ARBA00022679"/>
    </source>
</evidence>
<dbReference type="RefSeq" id="WP_131853681.1">
    <property type="nucleotide sequence ID" value="NZ_SKFH01000039.1"/>
</dbReference>
<evidence type="ECO:0000256" key="8">
    <source>
        <dbReference type="SAM" id="Phobius"/>
    </source>
</evidence>
<dbReference type="Pfam" id="PF09594">
    <property type="entry name" value="GT87"/>
    <property type="match status" value="1"/>
</dbReference>
<dbReference type="GO" id="GO:0016758">
    <property type="term" value="F:hexosyltransferase activity"/>
    <property type="evidence" value="ECO:0007669"/>
    <property type="project" value="InterPro"/>
</dbReference>
<keyword evidence="4 8" id="KW-0812">Transmembrane</keyword>
<proteinExistence type="inferred from homology"/>
<dbReference type="InterPro" id="IPR018584">
    <property type="entry name" value="GT87"/>
</dbReference>
<comment type="caution">
    <text evidence="9">The sequence shown here is derived from an EMBL/GenBank/DDBJ whole genome shotgun (WGS) entry which is preliminary data.</text>
</comment>
<evidence type="ECO:0000256" key="1">
    <source>
        <dbReference type="ARBA" id="ARBA00004651"/>
    </source>
</evidence>